<feature type="region of interest" description="Disordered" evidence="1">
    <location>
        <begin position="1"/>
        <end position="43"/>
    </location>
</feature>
<reference evidence="2 3" key="1">
    <citation type="submission" date="2024-04" db="EMBL/GenBank/DDBJ databases">
        <authorList>
            <person name="Fracassetti M."/>
        </authorList>
    </citation>
    <scope>NUCLEOTIDE SEQUENCE [LARGE SCALE GENOMIC DNA]</scope>
</reference>
<accession>A0AAV2CDB7</accession>
<keyword evidence="3" id="KW-1185">Reference proteome</keyword>
<name>A0AAV2CDB7_9ROSI</name>
<proteinExistence type="predicted"/>
<feature type="compositionally biased region" description="Polar residues" evidence="1">
    <location>
        <begin position="30"/>
        <end position="43"/>
    </location>
</feature>
<organism evidence="2 3">
    <name type="scientific">Linum trigynum</name>
    <dbReference type="NCBI Taxonomy" id="586398"/>
    <lineage>
        <taxon>Eukaryota</taxon>
        <taxon>Viridiplantae</taxon>
        <taxon>Streptophyta</taxon>
        <taxon>Embryophyta</taxon>
        <taxon>Tracheophyta</taxon>
        <taxon>Spermatophyta</taxon>
        <taxon>Magnoliopsida</taxon>
        <taxon>eudicotyledons</taxon>
        <taxon>Gunneridae</taxon>
        <taxon>Pentapetalae</taxon>
        <taxon>rosids</taxon>
        <taxon>fabids</taxon>
        <taxon>Malpighiales</taxon>
        <taxon>Linaceae</taxon>
        <taxon>Linum</taxon>
    </lineage>
</organism>
<feature type="compositionally biased region" description="Polar residues" evidence="1">
    <location>
        <begin position="1"/>
        <end position="15"/>
    </location>
</feature>
<sequence length="120" mass="12857">MLSSSPYENLSSASPLPQAGRPPDIAILPSENQPQLASVSASPPLSYKNTLAGPSTNQSLVSKANQWTFVGEHAIELGSFGGEPELKISAKLKERLCGPWKKTLVVRLLGRSVSYNYLCS</sequence>
<dbReference type="EMBL" id="OZ034813">
    <property type="protein sequence ID" value="CAL1354259.1"/>
    <property type="molecule type" value="Genomic_DNA"/>
</dbReference>
<evidence type="ECO:0000256" key="1">
    <source>
        <dbReference type="SAM" id="MobiDB-lite"/>
    </source>
</evidence>
<evidence type="ECO:0000313" key="2">
    <source>
        <dbReference type="EMBL" id="CAL1354259.1"/>
    </source>
</evidence>
<dbReference type="AlphaFoldDB" id="A0AAV2CDB7"/>
<protein>
    <submittedName>
        <fullName evidence="2">Uncharacterized protein</fullName>
    </submittedName>
</protein>
<gene>
    <name evidence="2" type="ORF">LTRI10_LOCUS2089</name>
</gene>
<dbReference type="Proteomes" id="UP001497516">
    <property type="component" value="Chromosome 1"/>
</dbReference>
<evidence type="ECO:0000313" key="3">
    <source>
        <dbReference type="Proteomes" id="UP001497516"/>
    </source>
</evidence>